<feature type="transmembrane region" description="Helical" evidence="1">
    <location>
        <begin position="435"/>
        <end position="455"/>
    </location>
</feature>
<feature type="transmembrane region" description="Helical" evidence="1">
    <location>
        <begin position="565"/>
        <end position="586"/>
    </location>
</feature>
<feature type="domain" description="HTH cro/C1-type" evidence="3">
    <location>
        <begin position="15"/>
        <end position="69"/>
    </location>
</feature>
<comment type="caution">
    <text evidence="4">The sequence shown here is derived from an EMBL/GenBank/DDBJ whole genome shotgun (WGS) entry which is preliminary data.</text>
</comment>
<keyword evidence="1" id="KW-0812">Transmembrane</keyword>
<feature type="transmembrane region" description="Helical" evidence="1">
    <location>
        <begin position="502"/>
        <end position="527"/>
    </location>
</feature>
<dbReference type="PROSITE" id="PS50837">
    <property type="entry name" value="NACHT"/>
    <property type="match status" value="1"/>
</dbReference>
<accession>A0A8J3N770</accession>
<feature type="transmembrane region" description="Helical" evidence="1">
    <location>
        <begin position="766"/>
        <end position="789"/>
    </location>
</feature>
<evidence type="ECO:0000313" key="4">
    <source>
        <dbReference type="EMBL" id="GHP00900.1"/>
    </source>
</evidence>
<feature type="transmembrane region" description="Helical" evidence="1">
    <location>
        <begin position="795"/>
        <end position="815"/>
    </location>
</feature>
<feature type="transmembrane region" description="Helical" evidence="1">
    <location>
        <begin position="607"/>
        <end position="626"/>
    </location>
</feature>
<gene>
    <name evidence="4" type="ORF">KSF_109470</name>
</gene>
<dbReference type="SUPFAM" id="SSF52540">
    <property type="entry name" value="P-loop containing nucleoside triphosphate hydrolases"/>
    <property type="match status" value="1"/>
</dbReference>
<dbReference type="InterPro" id="IPR001387">
    <property type="entry name" value="Cro/C1-type_HTH"/>
</dbReference>
<organism evidence="4 5">
    <name type="scientific">Reticulibacter mediterranei</name>
    <dbReference type="NCBI Taxonomy" id="2778369"/>
    <lineage>
        <taxon>Bacteria</taxon>
        <taxon>Bacillati</taxon>
        <taxon>Chloroflexota</taxon>
        <taxon>Ktedonobacteria</taxon>
        <taxon>Ktedonobacterales</taxon>
        <taxon>Reticulibacteraceae</taxon>
        <taxon>Reticulibacter</taxon>
    </lineage>
</organism>
<evidence type="ECO:0000259" key="3">
    <source>
        <dbReference type="PROSITE" id="PS50943"/>
    </source>
</evidence>
<dbReference type="Pfam" id="PF05729">
    <property type="entry name" value="NACHT"/>
    <property type="match status" value="1"/>
</dbReference>
<reference evidence="4" key="1">
    <citation type="submission" date="2020-10" db="EMBL/GenBank/DDBJ databases">
        <title>Taxonomic study of unclassified bacteria belonging to the class Ktedonobacteria.</title>
        <authorList>
            <person name="Yabe S."/>
            <person name="Wang C.M."/>
            <person name="Zheng Y."/>
            <person name="Sakai Y."/>
            <person name="Cavaletti L."/>
            <person name="Monciardini P."/>
            <person name="Donadio S."/>
        </authorList>
    </citation>
    <scope>NUCLEOTIDE SEQUENCE</scope>
    <source>
        <strain evidence="4">ID150040</strain>
    </source>
</reference>
<evidence type="ECO:0008006" key="6">
    <source>
        <dbReference type="Google" id="ProtNLM"/>
    </source>
</evidence>
<keyword evidence="1" id="KW-1133">Transmembrane helix</keyword>
<proteinExistence type="predicted"/>
<protein>
    <recommendedName>
        <fullName evidence="6">HTH cro/C1-type domain-containing protein</fullName>
    </recommendedName>
</protein>
<dbReference type="EMBL" id="BNJK01000003">
    <property type="protein sequence ID" value="GHP00900.1"/>
    <property type="molecule type" value="Genomic_DNA"/>
</dbReference>
<dbReference type="AlphaFoldDB" id="A0A8J3N770"/>
<keyword evidence="1" id="KW-0472">Membrane</keyword>
<evidence type="ECO:0000313" key="5">
    <source>
        <dbReference type="Proteomes" id="UP000597444"/>
    </source>
</evidence>
<sequence length="891" mass="97314">MGNTMKIRSNFSTVIRHAREAKGLQQEALAALLGVSADTVRNWENERSTPTPSIRPKIEEILEISLSSSPQQVVQMGGMRPFASKILFPLNKNRERMLNRVRLRWIEGVLKQVLPNETLITLGLQEQPQAVSNPWQLEVQESNLPAYHLPAATSITQVYDAADGALLVLGEPGAGKTTLLLELTKILLERASDDALHPMPVVFNLSSWAVKRPALADWLMEELVLKYQVPRPLATSWVQEEQILPLLDGLDEVAEAHRAACVQAINAYRQAHGMLPLVVCSRTDEYLSLRIRLQLQSAVVVQPLTSRQVDVYLTAVLSRTSELRKILQHDSVLQEMVSNPLMLTTIAFTYGDQPLSEKLTVGTLAQRRQLILAQYVNRLFQRRSSQKRVTLSRTKHYLAWLARQLLKHNQTEFFLERMQPDWLPDGPARSGYDRLILRLIYSVEIIVTSALFAWVRGGRVNNTIPFGVGAGLFGQLGAGPGNTVFDWMAPGLGGGVEAGGSLGVIFTLVFTVSALLIGGSVFPLSWTSIVRSVKQGVKHMLIATSIIGLLAICVFTIFGGWMHGLLYGSGAGIFAGVVIGLLSAFAGLRETSDVQQHSLRTRLVDGAIIGICGGLGFALVDFLLGITLQSVMIYAFIIGIFTFCAFSFAGASKLIPHLGTIQPAEAISWSWTTTWSDLLRIVLQGGIMVGFVMFVIGVVFGGASGAFYGVAYGSRYGLIFGLITGVIVGVVGILSSFLQQWWSSTLLATTQLLRPNEGIHRSLEHAVIVGLLFCPASGIVIGTACGIAFGALGNLASWPILAAGFAVVFGLYVGFQFAMSNGGIAWIEHYLLRVFLWRLGTIPFNYVDFLDDAVSHVVLRKIGGGYMFAHRLLLDYFASLSDAESTSDNDS</sequence>
<dbReference type="CDD" id="cd00093">
    <property type="entry name" value="HTH_XRE"/>
    <property type="match status" value="1"/>
</dbReference>
<dbReference type="InterPro" id="IPR027417">
    <property type="entry name" value="P-loop_NTPase"/>
</dbReference>
<dbReference type="GO" id="GO:0003677">
    <property type="term" value="F:DNA binding"/>
    <property type="evidence" value="ECO:0007669"/>
    <property type="project" value="InterPro"/>
</dbReference>
<dbReference type="Gene3D" id="1.10.260.40">
    <property type="entry name" value="lambda repressor-like DNA-binding domains"/>
    <property type="match status" value="1"/>
</dbReference>
<evidence type="ECO:0000259" key="2">
    <source>
        <dbReference type="PROSITE" id="PS50837"/>
    </source>
</evidence>
<dbReference type="InterPro" id="IPR007111">
    <property type="entry name" value="NACHT_NTPase"/>
</dbReference>
<name>A0A8J3N770_9CHLR</name>
<dbReference type="SMART" id="SM00530">
    <property type="entry name" value="HTH_XRE"/>
    <property type="match status" value="1"/>
</dbReference>
<evidence type="ECO:0000256" key="1">
    <source>
        <dbReference type="SAM" id="Phobius"/>
    </source>
</evidence>
<dbReference type="SUPFAM" id="SSF47413">
    <property type="entry name" value="lambda repressor-like DNA-binding domains"/>
    <property type="match status" value="1"/>
</dbReference>
<dbReference type="Pfam" id="PF01381">
    <property type="entry name" value="HTH_3"/>
    <property type="match status" value="1"/>
</dbReference>
<feature type="domain" description="NACHT" evidence="2">
    <location>
        <begin position="164"/>
        <end position="253"/>
    </location>
</feature>
<dbReference type="PROSITE" id="PS50943">
    <property type="entry name" value="HTH_CROC1"/>
    <property type="match status" value="1"/>
</dbReference>
<feature type="transmembrane region" description="Helical" evidence="1">
    <location>
        <begin position="632"/>
        <end position="651"/>
    </location>
</feature>
<feature type="transmembrane region" description="Helical" evidence="1">
    <location>
        <begin position="716"/>
        <end position="738"/>
    </location>
</feature>
<feature type="transmembrane region" description="Helical" evidence="1">
    <location>
        <begin position="687"/>
        <end position="710"/>
    </location>
</feature>
<feature type="transmembrane region" description="Helical" evidence="1">
    <location>
        <begin position="539"/>
        <end position="559"/>
    </location>
</feature>
<dbReference type="InterPro" id="IPR010982">
    <property type="entry name" value="Lambda_DNA-bd_dom_sf"/>
</dbReference>
<dbReference type="Gene3D" id="3.40.50.300">
    <property type="entry name" value="P-loop containing nucleotide triphosphate hydrolases"/>
    <property type="match status" value="1"/>
</dbReference>
<dbReference type="Proteomes" id="UP000597444">
    <property type="component" value="Unassembled WGS sequence"/>
</dbReference>
<keyword evidence="5" id="KW-1185">Reference proteome</keyword>